<feature type="compositionally biased region" description="Polar residues" evidence="10">
    <location>
        <begin position="525"/>
        <end position="535"/>
    </location>
</feature>
<accession>R7YNR1</accession>
<organism evidence="12 13">
    <name type="scientific">Coniosporium apollinis (strain CBS 100218)</name>
    <name type="common">Rock-inhabiting black yeast</name>
    <dbReference type="NCBI Taxonomy" id="1168221"/>
    <lineage>
        <taxon>Eukaryota</taxon>
        <taxon>Fungi</taxon>
        <taxon>Dikarya</taxon>
        <taxon>Ascomycota</taxon>
        <taxon>Pezizomycotina</taxon>
        <taxon>Dothideomycetes</taxon>
        <taxon>Dothideomycetes incertae sedis</taxon>
        <taxon>Coniosporium</taxon>
    </lineage>
</organism>
<dbReference type="FunFam" id="3.30.160.60:FF:000458">
    <property type="entry name" value="pH-response transcription factor pacC/RIM101"/>
    <property type="match status" value="1"/>
</dbReference>
<dbReference type="SMART" id="SM00355">
    <property type="entry name" value="ZnF_C2H2"/>
    <property type="match status" value="3"/>
</dbReference>
<dbReference type="Gene3D" id="3.30.160.60">
    <property type="entry name" value="Classic Zinc Finger"/>
    <property type="match status" value="2"/>
</dbReference>
<dbReference type="PANTHER" id="PTHR47257:SF1">
    <property type="entry name" value="PH-RESPONSE TRANSCRIPTION FACTOR PACC_RIM101"/>
    <property type="match status" value="1"/>
</dbReference>
<dbReference type="SUPFAM" id="SSF57667">
    <property type="entry name" value="beta-beta-alpha zinc fingers"/>
    <property type="match status" value="2"/>
</dbReference>
<dbReference type="HOGENOM" id="CLU_012842_1_0_1"/>
<evidence type="ECO:0000313" key="12">
    <source>
        <dbReference type="EMBL" id="EON63454.1"/>
    </source>
</evidence>
<feature type="compositionally biased region" description="Basic and acidic residues" evidence="10">
    <location>
        <begin position="565"/>
        <end position="588"/>
    </location>
</feature>
<evidence type="ECO:0000256" key="3">
    <source>
        <dbReference type="ARBA" id="ARBA00022723"/>
    </source>
</evidence>
<dbReference type="FunFam" id="3.30.160.60:FF:001875">
    <property type="entry name" value="pH-response transcription factor pacC/RIM101"/>
    <property type="match status" value="1"/>
</dbReference>
<dbReference type="eggNOG" id="KOG1721">
    <property type="taxonomic scope" value="Eukaryota"/>
</dbReference>
<evidence type="ECO:0000256" key="4">
    <source>
        <dbReference type="ARBA" id="ARBA00022737"/>
    </source>
</evidence>
<feature type="region of interest" description="Disordered" evidence="10">
    <location>
        <begin position="454"/>
        <end position="544"/>
    </location>
</feature>
<dbReference type="PANTHER" id="PTHR47257">
    <property type="entry name" value="PH-RESPONSE TRANSCRIPTION FACTOR PACC/RIM101"/>
    <property type="match status" value="1"/>
</dbReference>
<keyword evidence="13" id="KW-1185">Reference proteome</keyword>
<proteinExistence type="inferred from homology"/>
<feature type="compositionally biased region" description="Low complexity" evidence="10">
    <location>
        <begin position="454"/>
        <end position="465"/>
    </location>
</feature>
<feature type="region of interest" description="Disordered" evidence="10">
    <location>
        <begin position="565"/>
        <end position="603"/>
    </location>
</feature>
<feature type="domain" description="C2H2-type" evidence="11">
    <location>
        <begin position="81"/>
        <end position="110"/>
    </location>
</feature>
<dbReference type="EMBL" id="JH767563">
    <property type="protein sequence ID" value="EON63454.1"/>
    <property type="molecule type" value="Genomic_DNA"/>
</dbReference>
<keyword evidence="6" id="KW-0862">Zinc</keyword>
<dbReference type="GO" id="GO:0005634">
    <property type="term" value="C:nucleus"/>
    <property type="evidence" value="ECO:0007669"/>
    <property type="project" value="UniProtKB-SubCell"/>
</dbReference>
<name>R7YNR1_CONA1</name>
<evidence type="ECO:0000256" key="10">
    <source>
        <dbReference type="SAM" id="MobiDB-lite"/>
    </source>
</evidence>
<evidence type="ECO:0000259" key="11">
    <source>
        <dbReference type="PROSITE" id="PS50157"/>
    </source>
</evidence>
<evidence type="ECO:0000256" key="5">
    <source>
        <dbReference type="ARBA" id="ARBA00022771"/>
    </source>
</evidence>
<sequence>MSTAAEQNSAQPQVGAPVSTTPPNQPQALPPAVSAATSSATGDSLTCQWANCGERCATPEQLYDHVCERHVGRKSTNNLNLTCQWGNCRTTTVKRDHITSHIRVHVPLKPHKCDFCGKAFKRPQDLKKHVKTHADDSVLLRSPEPNRAQHAGNQGGYPPNSGKLVADLQAVAATASGYYPDNNLGPNPGYGHQNGSGPAAYYGSAPQNSTYGPVYYAVNPAAALSNDSYEIRKRAAMDALNEFFGDAKRRAIDPSTYYDVGQRLMALQGLSLPGMPMMGGYHNGGYGGGAADYGSGPTLASPAVHGPIPQHQYSLPLPNLRTKSDLVNIDQFLEQLQATVYENSNHAAAAGVAQAGSHYIHPALNSNYRSSNSPPGMMQSSQPGAAASLPTPSSADTPALTPASSVMSYGSAHSPNSVHSAHTISPISRPSIGSMYPTLPSVSSISDISGAYPATTSASTSGLASYDPNDRRHYSNPMLQKARVIRNQDRMETDDSPSPEDSPRGSTDAKMAMSPPHTEVAPTPTVKSPASNSHSPAGMAEKAQESWVENIRVIEALRSMVKEKLDHGEFEEDSHPRAESPRDNREMTDVDLYPVLRAVRDGE</sequence>
<dbReference type="OrthoDB" id="6155966at2759"/>
<keyword evidence="4" id="KW-0677">Repeat</keyword>
<dbReference type="GO" id="GO:0045944">
    <property type="term" value="P:positive regulation of transcription by RNA polymerase II"/>
    <property type="evidence" value="ECO:0007669"/>
    <property type="project" value="TreeGrafter"/>
</dbReference>
<dbReference type="STRING" id="1168221.R7YNR1"/>
<evidence type="ECO:0000256" key="1">
    <source>
        <dbReference type="ARBA" id="ARBA00004123"/>
    </source>
</evidence>
<dbReference type="PROSITE" id="PS00028">
    <property type="entry name" value="ZINC_FINGER_C2H2_1"/>
    <property type="match status" value="2"/>
</dbReference>
<dbReference type="InterPro" id="IPR013087">
    <property type="entry name" value="Znf_C2H2_type"/>
</dbReference>
<dbReference type="OMA" id="QWGNCRT"/>
<dbReference type="InterPro" id="IPR036236">
    <property type="entry name" value="Znf_C2H2_sf"/>
</dbReference>
<feature type="region of interest" description="Disordered" evidence="10">
    <location>
        <begin position="364"/>
        <end position="430"/>
    </location>
</feature>
<dbReference type="GO" id="GO:0008270">
    <property type="term" value="F:zinc ion binding"/>
    <property type="evidence" value="ECO:0007669"/>
    <property type="project" value="UniProtKB-KW"/>
</dbReference>
<evidence type="ECO:0000256" key="2">
    <source>
        <dbReference type="ARBA" id="ARBA00022491"/>
    </source>
</evidence>
<evidence type="ECO:0000256" key="7">
    <source>
        <dbReference type="ARBA" id="ARBA00023242"/>
    </source>
</evidence>
<dbReference type="RefSeq" id="XP_007778771.1">
    <property type="nucleotide sequence ID" value="XM_007780581.1"/>
</dbReference>
<keyword evidence="7" id="KW-0539">Nucleus</keyword>
<keyword evidence="2" id="KW-0678">Repressor</keyword>
<reference evidence="13" key="1">
    <citation type="submission" date="2012-06" db="EMBL/GenBank/DDBJ databases">
        <title>The genome sequence of Coniosporium apollinis CBS 100218.</title>
        <authorList>
            <consortium name="The Broad Institute Genome Sequencing Platform"/>
            <person name="Cuomo C."/>
            <person name="Gorbushina A."/>
            <person name="Noack S."/>
            <person name="Walker B."/>
            <person name="Young S.K."/>
            <person name="Zeng Q."/>
            <person name="Gargeya S."/>
            <person name="Fitzgerald M."/>
            <person name="Haas B."/>
            <person name="Abouelleil A."/>
            <person name="Alvarado L."/>
            <person name="Arachchi H.M."/>
            <person name="Berlin A.M."/>
            <person name="Chapman S.B."/>
            <person name="Goldberg J."/>
            <person name="Griggs A."/>
            <person name="Gujja S."/>
            <person name="Hansen M."/>
            <person name="Howarth C."/>
            <person name="Imamovic A."/>
            <person name="Larimer J."/>
            <person name="McCowan C."/>
            <person name="Montmayeur A."/>
            <person name="Murphy C."/>
            <person name="Neiman D."/>
            <person name="Pearson M."/>
            <person name="Priest M."/>
            <person name="Roberts A."/>
            <person name="Saif S."/>
            <person name="Shea T."/>
            <person name="Sisk P."/>
            <person name="Sykes S."/>
            <person name="Wortman J."/>
            <person name="Nusbaum C."/>
            <person name="Birren B."/>
        </authorList>
    </citation>
    <scope>NUCLEOTIDE SEQUENCE [LARGE SCALE GENOMIC DNA]</scope>
    <source>
        <strain evidence="13">CBS 100218</strain>
    </source>
</reference>
<dbReference type="Pfam" id="PF00096">
    <property type="entry name" value="zf-C2H2"/>
    <property type="match status" value="1"/>
</dbReference>
<dbReference type="Proteomes" id="UP000016924">
    <property type="component" value="Unassembled WGS sequence"/>
</dbReference>
<dbReference type="PROSITE" id="PS50157">
    <property type="entry name" value="ZINC_FINGER_C2H2_2"/>
    <property type="match status" value="2"/>
</dbReference>
<comment type="similarity">
    <text evidence="8">Belongs to the pacC/RIM101 family.</text>
</comment>
<feature type="compositionally biased region" description="Polar residues" evidence="10">
    <location>
        <begin position="1"/>
        <end position="22"/>
    </location>
</feature>
<evidence type="ECO:0000256" key="6">
    <source>
        <dbReference type="ARBA" id="ARBA00022833"/>
    </source>
</evidence>
<keyword evidence="3" id="KW-0479">Metal-binding</keyword>
<comment type="subcellular location">
    <subcellularLocation>
        <location evidence="1">Nucleus</location>
    </subcellularLocation>
</comment>
<feature type="region of interest" description="Disordered" evidence="10">
    <location>
        <begin position="1"/>
        <end position="37"/>
    </location>
</feature>
<feature type="region of interest" description="Disordered" evidence="10">
    <location>
        <begin position="127"/>
        <end position="162"/>
    </location>
</feature>
<dbReference type="GeneID" id="19899993"/>
<evidence type="ECO:0000256" key="9">
    <source>
        <dbReference type="PROSITE-ProRule" id="PRU00042"/>
    </source>
</evidence>
<protein>
    <recommendedName>
        <fullName evidence="11">C2H2-type domain-containing protein</fullName>
    </recommendedName>
</protein>
<feature type="domain" description="C2H2-type" evidence="11">
    <location>
        <begin position="111"/>
        <end position="138"/>
    </location>
</feature>
<keyword evidence="5 9" id="KW-0863">Zinc-finger</keyword>
<evidence type="ECO:0000313" key="13">
    <source>
        <dbReference type="Proteomes" id="UP000016924"/>
    </source>
</evidence>
<evidence type="ECO:0000256" key="8">
    <source>
        <dbReference type="ARBA" id="ARBA00038089"/>
    </source>
</evidence>
<gene>
    <name evidence="12" type="ORF">W97_02682</name>
</gene>
<feature type="compositionally biased region" description="Polar residues" evidence="10">
    <location>
        <begin position="364"/>
        <end position="383"/>
    </location>
</feature>
<feature type="compositionally biased region" description="Polar residues" evidence="10">
    <location>
        <begin position="390"/>
        <end position="428"/>
    </location>
</feature>
<dbReference type="InterPro" id="IPR050806">
    <property type="entry name" value="pacC/RIM101"/>
</dbReference>
<dbReference type="AlphaFoldDB" id="R7YNR1"/>
<feature type="compositionally biased region" description="Basic and acidic residues" evidence="10">
    <location>
        <begin position="127"/>
        <end position="138"/>
    </location>
</feature>